<protein>
    <submittedName>
        <fullName evidence="8">Por secretion system C-terminal sorting domain-containing protein</fullName>
    </submittedName>
</protein>
<feature type="binding site" evidence="4">
    <location>
        <position position="31"/>
    </location>
    <ligand>
        <name>Mg(2+)</name>
        <dbReference type="ChEBI" id="CHEBI:18420"/>
    </ligand>
</feature>
<comment type="cofactor">
    <cofactor evidence="4">
        <name>Mg(2+)</name>
        <dbReference type="ChEBI" id="CHEBI:18420"/>
    </cofactor>
    <text evidence="4">Binds 1 Mg(2+) ion.</text>
</comment>
<dbReference type="SMART" id="SM00098">
    <property type="entry name" value="alkPPc"/>
    <property type="match status" value="1"/>
</dbReference>
<dbReference type="Pfam" id="PF00245">
    <property type="entry name" value="Alk_phosphatase"/>
    <property type="match status" value="1"/>
</dbReference>
<evidence type="ECO:0000256" key="3">
    <source>
        <dbReference type="PIRSR" id="PIRSR601952-1"/>
    </source>
</evidence>
<feature type="domain" description="Secretion system C-terminal sorting" evidence="7">
    <location>
        <begin position="609"/>
        <end position="684"/>
    </location>
</feature>
<dbReference type="SUPFAM" id="SSF53649">
    <property type="entry name" value="Alkaline phosphatase-like"/>
    <property type="match status" value="1"/>
</dbReference>
<keyword evidence="4" id="KW-0460">Magnesium</keyword>
<feature type="binding site" evidence="4">
    <location>
        <position position="337"/>
    </location>
    <ligand>
        <name>Zn(2+)</name>
        <dbReference type="ChEBI" id="CHEBI:29105"/>
        <label>2</label>
    </ligand>
</feature>
<name>A0A1M6F7K0_9FLAO</name>
<dbReference type="PRINTS" id="PR00113">
    <property type="entry name" value="ALKPHPHTASE"/>
</dbReference>
<dbReference type="GO" id="GO:0004035">
    <property type="term" value="F:alkaline phosphatase activity"/>
    <property type="evidence" value="ECO:0007669"/>
    <property type="project" value="TreeGrafter"/>
</dbReference>
<evidence type="ECO:0000256" key="1">
    <source>
        <dbReference type="ARBA" id="ARBA00022553"/>
    </source>
</evidence>
<feature type="chain" id="PRO_5012296749" evidence="6">
    <location>
        <begin position="20"/>
        <end position="686"/>
    </location>
</feature>
<comment type="cofactor">
    <cofactor evidence="4">
        <name>Zn(2+)</name>
        <dbReference type="ChEBI" id="CHEBI:29105"/>
    </cofactor>
    <text evidence="4">Binds 2 Zn(2+) ions.</text>
</comment>
<feature type="active site" description="Phosphoserine intermediate" evidence="3">
    <location>
        <position position="86"/>
    </location>
</feature>
<feature type="binding site" evidence="4">
    <location>
        <position position="341"/>
    </location>
    <ligand>
        <name>Zn(2+)</name>
        <dbReference type="ChEBI" id="CHEBI:29105"/>
        <label>2</label>
    </ligand>
</feature>
<feature type="binding site" evidence="4">
    <location>
        <position position="332"/>
    </location>
    <ligand>
        <name>Mg(2+)</name>
        <dbReference type="ChEBI" id="CHEBI:18420"/>
    </ligand>
</feature>
<evidence type="ECO:0000256" key="5">
    <source>
        <dbReference type="RuleBase" id="RU003946"/>
    </source>
</evidence>
<dbReference type="InterPro" id="IPR001952">
    <property type="entry name" value="Alkaline_phosphatase"/>
</dbReference>
<evidence type="ECO:0000259" key="7">
    <source>
        <dbReference type="Pfam" id="PF18962"/>
    </source>
</evidence>
<proteinExistence type="inferred from homology"/>
<keyword evidence="2 6" id="KW-0732">Signal</keyword>
<dbReference type="Proteomes" id="UP000184335">
    <property type="component" value="Unassembled WGS sequence"/>
</dbReference>
<comment type="similarity">
    <text evidence="5">Belongs to the alkaline phosphatase family.</text>
</comment>
<keyword evidence="9" id="KW-1185">Reference proteome</keyword>
<dbReference type="NCBIfam" id="TIGR04183">
    <property type="entry name" value="Por_Secre_tail"/>
    <property type="match status" value="1"/>
</dbReference>
<evidence type="ECO:0000313" key="8">
    <source>
        <dbReference type="EMBL" id="SHI93724.1"/>
    </source>
</evidence>
<feature type="binding site" evidence="4">
    <location>
        <position position="142"/>
    </location>
    <ligand>
        <name>Mg(2+)</name>
        <dbReference type="ChEBI" id="CHEBI:18420"/>
    </ligand>
</feature>
<keyword evidence="1" id="KW-0597">Phosphoprotein</keyword>
<evidence type="ECO:0000256" key="4">
    <source>
        <dbReference type="PIRSR" id="PIRSR601952-2"/>
    </source>
</evidence>
<sequence>MKTKLFCVAASMAAAVAFAQKPKQVIMYIGDGYGTSSKVAARMAMGQGTEGKRVTSDANFHVLAIDKLKYQGSLTTHSLNSWITDSGPGASCYAAGEAGKLDNEAISFNVGKGESVQTILEKAKKAGYAVGLITTTRITHATPATFGSHIWFRDLEDYIAAQYISTTQQEYEDIFNNSAIKPYNEGRDWILPEPKKGVEIDVLLGGGARHFLPKGYSDPYLDSKGNPIMDKNGKAVAQAGRRVDNVNLVEVAKQRGYSYVNSRDALMNLDLSKFKSDNNAKLLGLFNASHVNYEQDRQMNADWEPSLPEMTEMAIKVLQAKGGKKGFFLMVEGGRIDHLEHANSGGISVISDNGKNVYTVDANKPSYMGGGEAVYRATPDTPRHTDVFGSDYMIKEVLAFDYAIAQGRKLLADNTAETLIFSSSDHECGGVAIVGLNDAANAQNNGTYIRTYAMGPRQNGAKASSGGAATATTVANPAGVKRGDIDFGTTSPNGWYPNYTNYIFQNRTEEPWPKVDINGRRIVIAYASNPITNGNGNLAGGTPGNHTPMDVFVGAEDNVQGDFARRITGKGQLDNTYLTQIMADFLQVGALSAKEAKAESPDAAGKVSVYPNPATSSATLDINLKKPSTVVVSVYDMSGKLVTTAAEGKNAQSHKIEISTQALTSGSYVVNVKCDAGSFSTKLIKK</sequence>
<dbReference type="OrthoDB" id="9794455at2"/>
<dbReference type="PANTHER" id="PTHR11596">
    <property type="entry name" value="ALKALINE PHOSPHATASE"/>
    <property type="match status" value="1"/>
</dbReference>
<dbReference type="InterPro" id="IPR017850">
    <property type="entry name" value="Alkaline_phosphatase_core_sf"/>
</dbReference>
<keyword evidence="4" id="KW-0862">Zinc</keyword>
<gene>
    <name evidence="8" type="ORF">SAMN05443429_106134</name>
</gene>
<evidence type="ECO:0000313" key="9">
    <source>
        <dbReference type="Proteomes" id="UP000184335"/>
    </source>
</evidence>
<keyword evidence="4" id="KW-0479">Metal-binding</keyword>
<dbReference type="PANTHER" id="PTHR11596:SF5">
    <property type="entry name" value="ALKALINE PHOSPHATASE"/>
    <property type="match status" value="1"/>
</dbReference>
<dbReference type="InterPro" id="IPR026444">
    <property type="entry name" value="Secre_tail"/>
</dbReference>
<reference evidence="8 9" key="1">
    <citation type="submission" date="2016-11" db="EMBL/GenBank/DDBJ databases">
        <authorList>
            <person name="Jaros S."/>
            <person name="Januszkiewicz K."/>
            <person name="Wedrychowicz H."/>
        </authorList>
    </citation>
    <scope>NUCLEOTIDE SEQUENCE [LARGE SCALE GENOMIC DNA]</scope>
    <source>
        <strain evidence="8 9">DSM 25479</strain>
    </source>
</reference>
<feature type="binding site" evidence="4">
    <location>
        <position position="140"/>
    </location>
    <ligand>
        <name>Mg(2+)</name>
        <dbReference type="ChEBI" id="CHEBI:18420"/>
    </ligand>
</feature>
<feature type="binding site" evidence="4">
    <location>
        <position position="31"/>
    </location>
    <ligand>
        <name>Zn(2+)</name>
        <dbReference type="ChEBI" id="CHEBI:29105"/>
        <label>2</label>
    </ligand>
</feature>
<dbReference type="STRING" id="1118202.SAMN05443429_106134"/>
<evidence type="ECO:0000256" key="6">
    <source>
        <dbReference type="SAM" id="SignalP"/>
    </source>
</evidence>
<dbReference type="Pfam" id="PF18962">
    <property type="entry name" value="Por_Secre_tail"/>
    <property type="match status" value="1"/>
</dbReference>
<feature type="signal peptide" evidence="6">
    <location>
        <begin position="1"/>
        <end position="19"/>
    </location>
</feature>
<organism evidence="8 9">
    <name type="scientific">Cruoricaptor ignavus</name>
    <dbReference type="NCBI Taxonomy" id="1118202"/>
    <lineage>
        <taxon>Bacteria</taxon>
        <taxon>Pseudomonadati</taxon>
        <taxon>Bacteroidota</taxon>
        <taxon>Flavobacteriia</taxon>
        <taxon>Flavobacteriales</taxon>
        <taxon>Weeksellaceae</taxon>
        <taxon>Cruoricaptor</taxon>
    </lineage>
</organism>
<dbReference type="AlphaFoldDB" id="A0A1M6F7K0"/>
<accession>A0A1M6F7K0</accession>
<dbReference type="GO" id="GO:0046872">
    <property type="term" value="F:metal ion binding"/>
    <property type="evidence" value="ECO:0007669"/>
    <property type="project" value="UniProtKB-KW"/>
</dbReference>
<dbReference type="CDD" id="cd16012">
    <property type="entry name" value="ALP"/>
    <property type="match status" value="1"/>
</dbReference>
<dbReference type="EMBL" id="FQYI01000006">
    <property type="protein sequence ID" value="SHI93724.1"/>
    <property type="molecule type" value="Genomic_DNA"/>
</dbReference>
<dbReference type="Gene3D" id="3.40.720.10">
    <property type="entry name" value="Alkaline Phosphatase, subunit A"/>
    <property type="match status" value="2"/>
</dbReference>
<evidence type="ECO:0000256" key="2">
    <source>
        <dbReference type="ARBA" id="ARBA00022729"/>
    </source>
</evidence>
<dbReference type="RefSeq" id="WP_083541210.1">
    <property type="nucleotide sequence ID" value="NZ_FQYI01000006.1"/>
</dbReference>